<evidence type="ECO:0000313" key="1">
    <source>
        <dbReference type="EMBL" id="OMJ22927.1"/>
    </source>
</evidence>
<gene>
    <name evidence="1" type="ORF">AYI69_g5202</name>
</gene>
<evidence type="ECO:0000313" key="2">
    <source>
        <dbReference type="Proteomes" id="UP000187429"/>
    </source>
</evidence>
<organism evidence="1 2">
    <name type="scientific">Smittium culicis</name>
    <dbReference type="NCBI Taxonomy" id="133412"/>
    <lineage>
        <taxon>Eukaryota</taxon>
        <taxon>Fungi</taxon>
        <taxon>Fungi incertae sedis</taxon>
        <taxon>Zoopagomycota</taxon>
        <taxon>Kickxellomycotina</taxon>
        <taxon>Harpellomycetes</taxon>
        <taxon>Harpellales</taxon>
        <taxon>Legeriomycetaceae</taxon>
        <taxon>Smittium</taxon>
    </lineage>
</organism>
<dbReference type="AlphaFoldDB" id="A0A1R1Y7G6"/>
<dbReference type="EMBL" id="LSSM01002136">
    <property type="protein sequence ID" value="OMJ22927.1"/>
    <property type="molecule type" value="Genomic_DNA"/>
</dbReference>
<name>A0A1R1Y7G6_9FUNG</name>
<reference evidence="2" key="1">
    <citation type="submission" date="2017-01" db="EMBL/GenBank/DDBJ databases">
        <authorList>
            <person name="Wang Y."/>
            <person name="White M."/>
            <person name="Kvist S."/>
            <person name="Moncalvo J.-M."/>
        </authorList>
    </citation>
    <scope>NUCLEOTIDE SEQUENCE [LARGE SCALE GENOMIC DNA]</scope>
    <source>
        <strain evidence="2">ID-206-W2</strain>
    </source>
</reference>
<keyword evidence="2" id="KW-1185">Reference proteome</keyword>
<comment type="caution">
    <text evidence="1">The sequence shown here is derived from an EMBL/GenBank/DDBJ whole genome shotgun (WGS) entry which is preliminary data.</text>
</comment>
<protein>
    <submittedName>
        <fullName evidence="1">Uncharacterized protein</fullName>
    </submittedName>
</protein>
<proteinExistence type="predicted"/>
<sequence length="173" mass="19808">MELPGRAPQQIESKTNPLISKDKLDTMINAKKTVSKSRAQRKYLFRQRQQICPKPRNNKDVSPKERRAKFFLKRERILALSRANYVLSGVRTSRYVPSHSGKTHRQSMDEEHSRERVCVSVQGSNPGHQEKFPETGEFYKFFCERVNGGTAGASPFVNDYRKFYARGGAPTAV</sequence>
<dbReference type="Proteomes" id="UP000187429">
    <property type="component" value="Unassembled WGS sequence"/>
</dbReference>
<accession>A0A1R1Y7G6</accession>